<evidence type="ECO:0008006" key="4">
    <source>
        <dbReference type="Google" id="ProtNLM"/>
    </source>
</evidence>
<dbReference type="SUPFAM" id="SSF52540">
    <property type="entry name" value="P-loop containing nucleoside triphosphate hydrolases"/>
    <property type="match status" value="1"/>
</dbReference>
<proteinExistence type="predicted"/>
<protein>
    <recommendedName>
        <fullName evidence="4">ATP-binding protein</fullName>
    </recommendedName>
</protein>
<dbReference type="RefSeq" id="WP_378295960.1">
    <property type="nucleotide sequence ID" value="NZ_JBHTJA010000002.1"/>
</dbReference>
<dbReference type="Proteomes" id="UP001596972">
    <property type="component" value="Unassembled WGS sequence"/>
</dbReference>
<reference evidence="3" key="1">
    <citation type="journal article" date="2019" name="Int. J. Syst. Evol. Microbiol.">
        <title>The Global Catalogue of Microorganisms (GCM) 10K type strain sequencing project: providing services to taxonomists for standard genome sequencing and annotation.</title>
        <authorList>
            <consortium name="The Broad Institute Genomics Platform"/>
            <consortium name="The Broad Institute Genome Sequencing Center for Infectious Disease"/>
            <person name="Wu L."/>
            <person name="Ma J."/>
        </authorList>
    </citation>
    <scope>NUCLEOTIDE SEQUENCE [LARGE SCALE GENOMIC DNA]</scope>
    <source>
        <strain evidence="3">JCM 31202</strain>
    </source>
</reference>
<dbReference type="InterPro" id="IPR027417">
    <property type="entry name" value="P-loop_NTPase"/>
</dbReference>
<organism evidence="2 3">
    <name type="scientific">Actinomadura sediminis</name>
    <dbReference type="NCBI Taxonomy" id="1038904"/>
    <lineage>
        <taxon>Bacteria</taxon>
        <taxon>Bacillati</taxon>
        <taxon>Actinomycetota</taxon>
        <taxon>Actinomycetes</taxon>
        <taxon>Streptosporangiales</taxon>
        <taxon>Thermomonosporaceae</taxon>
        <taxon>Actinomadura</taxon>
    </lineage>
</organism>
<feature type="region of interest" description="Disordered" evidence="1">
    <location>
        <begin position="218"/>
        <end position="248"/>
    </location>
</feature>
<accession>A0ABW3EHE3</accession>
<evidence type="ECO:0000313" key="2">
    <source>
        <dbReference type="EMBL" id="MFD0899136.1"/>
    </source>
</evidence>
<evidence type="ECO:0000313" key="3">
    <source>
        <dbReference type="Proteomes" id="UP001596972"/>
    </source>
</evidence>
<evidence type="ECO:0000256" key="1">
    <source>
        <dbReference type="SAM" id="MobiDB-lite"/>
    </source>
</evidence>
<dbReference type="EMBL" id="JBHTJA010000002">
    <property type="protein sequence ID" value="MFD0899136.1"/>
    <property type="molecule type" value="Genomic_DNA"/>
</dbReference>
<name>A0ABW3EHE3_9ACTN</name>
<keyword evidence="3" id="KW-1185">Reference proteome</keyword>
<sequence>MLDKEFRFLHDQLSWTIESTPHPDRDVTGLDHPRGRYAELLIVDEADRLKTPAPEQHRDHHDRTCIGVILIGMPGIEKRLAPQLYRRVGFVHHYRPLSATEQAFVLARHWSHLRLDDADDFATGEAVATVTRIISGNFRLTSRLIAQIEHVPEINQMSTVTKGSSTPPVNPQSSGLRDDQRAQRNLKTAFRPAASCRRFPATHPWPCGPLRCARPHPGHRPDRLRTTGARHAAPAVPGSPRARLSKLPRDPDAVRAAIRHLTATRPPRPARKHHVQDVGPW</sequence>
<gene>
    <name evidence="2" type="ORF">ACFQ11_01860</name>
</gene>
<feature type="region of interest" description="Disordered" evidence="1">
    <location>
        <begin position="158"/>
        <end position="180"/>
    </location>
</feature>
<feature type="compositionally biased region" description="Polar residues" evidence="1">
    <location>
        <begin position="158"/>
        <end position="175"/>
    </location>
</feature>
<comment type="caution">
    <text evidence="2">The sequence shown here is derived from an EMBL/GenBank/DDBJ whole genome shotgun (WGS) entry which is preliminary data.</text>
</comment>